<evidence type="ECO:0000313" key="3">
    <source>
        <dbReference type="Proteomes" id="UP001596391"/>
    </source>
</evidence>
<organism evidence="2 3">
    <name type="scientific">Granulicella cerasi</name>
    <dbReference type="NCBI Taxonomy" id="741063"/>
    <lineage>
        <taxon>Bacteria</taxon>
        <taxon>Pseudomonadati</taxon>
        <taxon>Acidobacteriota</taxon>
        <taxon>Terriglobia</taxon>
        <taxon>Terriglobales</taxon>
        <taxon>Acidobacteriaceae</taxon>
        <taxon>Granulicella</taxon>
    </lineage>
</organism>
<feature type="compositionally biased region" description="Basic and acidic residues" evidence="1">
    <location>
        <begin position="33"/>
        <end position="43"/>
    </location>
</feature>
<evidence type="ECO:0000313" key="2">
    <source>
        <dbReference type="EMBL" id="MFC6645936.1"/>
    </source>
</evidence>
<sequence>MIGIGGTAAVNLVREFILPRISSGIPKYGHGKPSKEASKQLQP</sequence>
<reference evidence="3" key="1">
    <citation type="journal article" date="2019" name="Int. J. Syst. Evol. Microbiol.">
        <title>The Global Catalogue of Microorganisms (GCM) 10K type strain sequencing project: providing services to taxonomists for standard genome sequencing and annotation.</title>
        <authorList>
            <consortium name="The Broad Institute Genomics Platform"/>
            <consortium name="The Broad Institute Genome Sequencing Center for Infectious Disease"/>
            <person name="Wu L."/>
            <person name="Ma J."/>
        </authorList>
    </citation>
    <scope>NUCLEOTIDE SEQUENCE [LARGE SCALE GENOMIC DNA]</scope>
    <source>
        <strain evidence="3">CGMCC 1.16026</strain>
    </source>
</reference>
<gene>
    <name evidence="2" type="ORF">ACFQBQ_10170</name>
</gene>
<name>A0ABW1Z9Q2_9BACT</name>
<comment type="caution">
    <text evidence="2">The sequence shown here is derived from an EMBL/GenBank/DDBJ whole genome shotgun (WGS) entry which is preliminary data.</text>
</comment>
<protein>
    <submittedName>
        <fullName evidence="2">Uncharacterized protein</fullName>
    </submittedName>
</protein>
<accession>A0ABW1Z9Q2</accession>
<keyword evidence="3" id="KW-1185">Reference proteome</keyword>
<dbReference type="RefSeq" id="WP_390234981.1">
    <property type="nucleotide sequence ID" value="NZ_JBHSWI010000001.1"/>
</dbReference>
<evidence type="ECO:0000256" key="1">
    <source>
        <dbReference type="SAM" id="MobiDB-lite"/>
    </source>
</evidence>
<feature type="region of interest" description="Disordered" evidence="1">
    <location>
        <begin position="23"/>
        <end position="43"/>
    </location>
</feature>
<dbReference type="Proteomes" id="UP001596391">
    <property type="component" value="Unassembled WGS sequence"/>
</dbReference>
<dbReference type="EMBL" id="JBHSWI010000001">
    <property type="protein sequence ID" value="MFC6645936.1"/>
    <property type="molecule type" value="Genomic_DNA"/>
</dbReference>
<proteinExistence type="predicted"/>